<proteinExistence type="predicted"/>
<keyword evidence="1" id="KW-0472">Membrane</keyword>
<keyword evidence="1" id="KW-1133">Transmembrane helix</keyword>
<evidence type="ECO:0000313" key="3">
    <source>
        <dbReference type="Proteomes" id="UP000053060"/>
    </source>
</evidence>
<evidence type="ECO:0000256" key="1">
    <source>
        <dbReference type="SAM" id="Phobius"/>
    </source>
</evidence>
<accession>A0A0V9UNU1</accession>
<dbReference type="PATRIC" id="fig|1441730.3.peg.1182"/>
<protein>
    <submittedName>
        <fullName evidence="2">Uncharacterized protein</fullName>
    </submittedName>
</protein>
<dbReference type="RefSeq" id="WP_060651012.1">
    <property type="nucleotide sequence ID" value="NZ_AZXY01000002.1"/>
</dbReference>
<gene>
    <name evidence="2" type="ORF">Z045_05655</name>
</gene>
<dbReference type="EMBL" id="AZXY01000002">
    <property type="protein sequence ID" value="KSZ59657.1"/>
    <property type="molecule type" value="Genomic_DNA"/>
</dbReference>
<comment type="caution">
    <text evidence="2">The sequence shown here is derived from an EMBL/GenBank/DDBJ whole genome shotgun (WGS) entry which is preliminary data.</text>
</comment>
<name>A0A0V9UNU1_9NOCA</name>
<evidence type="ECO:0000313" key="2">
    <source>
        <dbReference type="EMBL" id="KSZ59657.1"/>
    </source>
</evidence>
<feature type="transmembrane region" description="Helical" evidence="1">
    <location>
        <begin position="97"/>
        <end position="118"/>
    </location>
</feature>
<organism evidence="2 3">
    <name type="scientific">Rhodococcus pyridinivorans KG-16</name>
    <dbReference type="NCBI Taxonomy" id="1441730"/>
    <lineage>
        <taxon>Bacteria</taxon>
        <taxon>Bacillati</taxon>
        <taxon>Actinomycetota</taxon>
        <taxon>Actinomycetes</taxon>
        <taxon>Mycobacteriales</taxon>
        <taxon>Nocardiaceae</taxon>
        <taxon>Rhodococcus</taxon>
    </lineage>
</organism>
<sequence>MPDRESPVKRYELEAVNDAFVRFVEQSAKDRQLDREQAAKDSAEIKSLLKESIKNQREATEKIERDFQKQLDDLKTNYVKKDELTIRLSPHEPIRRFFWWVAGGMGVMFLATLYQLLINGVKTL</sequence>
<keyword evidence="1" id="KW-0812">Transmembrane</keyword>
<dbReference type="Proteomes" id="UP000053060">
    <property type="component" value="Unassembled WGS sequence"/>
</dbReference>
<dbReference type="AlphaFoldDB" id="A0A0V9UNU1"/>
<reference evidence="3" key="1">
    <citation type="submission" date="2015-01" db="EMBL/GenBank/DDBJ databases">
        <title>Draft genome sequence of Rhodococcus pyridinivorans strain KG-16, a hydrocarbon-degrading bacterium.</title>
        <authorList>
            <person name="Aggarwal R.K."/>
            <person name="Dawar C."/>
        </authorList>
    </citation>
    <scope>NUCLEOTIDE SEQUENCE [LARGE SCALE GENOMIC DNA]</scope>
    <source>
        <strain evidence="3">KG-16</strain>
    </source>
</reference>
<reference evidence="2 3" key="2">
    <citation type="journal article" date="2016" name="Genome Announc.">
        <title>Draft Genome Sequence of a Versatile Hydrocarbon-Degrading Bacterium, Rhodococcus pyridinivorans Strain KG-16, Collected from Oil Fields in India.</title>
        <authorList>
            <person name="Aggarwal R.K."/>
            <person name="Dawar C."/>
            <person name="Phanindranath R."/>
            <person name="Mutnuri L."/>
            <person name="Dayal A.M."/>
        </authorList>
    </citation>
    <scope>NUCLEOTIDE SEQUENCE [LARGE SCALE GENOMIC DNA]</scope>
    <source>
        <strain evidence="2 3">KG-16</strain>
    </source>
</reference>